<reference evidence="1 2" key="1">
    <citation type="submission" date="2014-05" db="EMBL/GenBank/DDBJ databases">
        <title>Draft genome sequence of a rare smut relative, Tilletiaria anomala UBC 951.</title>
        <authorList>
            <consortium name="DOE Joint Genome Institute"/>
            <person name="Toome M."/>
            <person name="Kuo A."/>
            <person name="Henrissat B."/>
            <person name="Lipzen A."/>
            <person name="Tritt A."/>
            <person name="Yoshinaga Y."/>
            <person name="Zane M."/>
            <person name="Barry K."/>
            <person name="Grigoriev I.V."/>
            <person name="Spatafora J.W."/>
            <person name="Aimea M.C."/>
        </authorList>
    </citation>
    <scope>NUCLEOTIDE SEQUENCE [LARGE SCALE GENOMIC DNA]</scope>
    <source>
        <strain evidence="1 2">UBC 951</strain>
    </source>
</reference>
<dbReference type="AlphaFoldDB" id="A0A066V6Q2"/>
<dbReference type="OrthoDB" id="94039at2759"/>
<organism evidence="1 2">
    <name type="scientific">Tilletiaria anomala (strain ATCC 24038 / CBS 436.72 / UBC 951)</name>
    <dbReference type="NCBI Taxonomy" id="1037660"/>
    <lineage>
        <taxon>Eukaryota</taxon>
        <taxon>Fungi</taxon>
        <taxon>Dikarya</taxon>
        <taxon>Basidiomycota</taxon>
        <taxon>Ustilaginomycotina</taxon>
        <taxon>Exobasidiomycetes</taxon>
        <taxon>Georgefischeriales</taxon>
        <taxon>Tilletiariaceae</taxon>
        <taxon>Tilletiaria</taxon>
    </lineage>
</organism>
<dbReference type="InterPro" id="IPR029058">
    <property type="entry name" value="AB_hydrolase_fold"/>
</dbReference>
<comment type="caution">
    <text evidence="1">The sequence shown here is derived from an EMBL/GenBank/DDBJ whole genome shotgun (WGS) entry which is preliminary data.</text>
</comment>
<accession>A0A066V6Q2</accession>
<evidence type="ECO:0000313" key="2">
    <source>
        <dbReference type="Proteomes" id="UP000027361"/>
    </source>
</evidence>
<dbReference type="InParanoid" id="A0A066V6Q2"/>
<dbReference type="STRING" id="1037660.A0A066V6Q2"/>
<dbReference type="SUPFAM" id="SSF53474">
    <property type="entry name" value="alpha/beta-Hydrolases"/>
    <property type="match status" value="2"/>
</dbReference>
<protein>
    <recommendedName>
        <fullName evidence="3">AB hydrolase-1 domain-containing protein</fullName>
    </recommendedName>
</protein>
<dbReference type="HOGENOM" id="CLU_505392_0_0_1"/>
<keyword evidence="2" id="KW-1185">Reference proteome</keyword>
<dbReference type="GeneID" id="25263051"/>
<proteinExistence type="predicted"/>
<evidence type="ECO:0008006" key="3">
    <source>
        <dbReference type="Google" id="ProtNLM"/>
    </source>
</evidence>
<gene>
    <name evidence="1" type="ORF">K437DRAFT_240691</name>
</gene>
<evidence type="ECO:0000313" key="1">
    <source>
        <dbReference type="EMBL" id="KDN37417.1"/>
    </source>
</evidence>
<sequence length="637" mass="70091">MLPLRFIYGTRNMLPDSAPPIVHPDVQVLDDYTVPKTDPHSTLLPLLQADPSAPHARSPPLHNLPGGRLSECRIAFRTTRKSQATAEHIDWISTTHTFPAAYPRSHDFSTTPLSAAIRIPKPIPSSALASPEAERAYDAAKRAEDAKFWKENIRIIDDMQTYYPPKTQKEALKIAEERAGRKDPQLWNVIQRIVPVRHDRGGGLANGKSRREPVTLLLAHATGFHKEIYEPFLKYLGQLISDKSFDVNGEVEIEEIWSIDTMISGESAILNGDSLGEAVSWADAARDLVQFTTNYIPPLSPSSASSRSNATCNEASARLMWPPTVLARTYHPAESQMGDATVISPSLGSSPATSAHASRPNARRRRIIGLGHSYAGAAMALASNAYPDIFERVILVDPILISPDFLSVQVHFENEGRKEVAQQRAADKPNPIGLRKSQPLALSASTRKDTWRDRRAAEAYFNSRAFFKAWDPAVLASHIQYGIVPLSAWVKDARSGRGGDDGGLDESGETEMVTLAMPKFLEASSFSASWNSSYAYAALLSGRFRQHHMADTRKGRTYFMIMEQGSRSLQLETFEGEMEGKKPAEEGEPALRGRVEMVPGGHLIAQEQPSVLAAKVLEYILDGETVRGGSTIPTARL</sequence>
<name>A0A066V6Q2_TILAU</name>
<dbReference type="RefSeq" id="XP_013240376.1">
    <property type="nucleotide sequence ID" value="XM_013384922.1"/>
</dbReference>
<dbReference type="Gene3D" id="3.40.50.1820">
    <property type="entry name" value="alpha/beta hydrolase"/>
    <property type="match status" value="1"/>
</dbReference>
<dbReference type="EMBL" id="JMSN01000139">
    <property type="protein sequence ID" value="KDN37417.1"/>
    <property type="molecule type" value="Genomic_DNA"/>
</dbReference>
<dbReference type="Proteomes" id="UP000027361">
    <property type="component" value="Unassembled WGS sequence"/>
</dbReference>